<dbReference type="Gene3D" id="3.30.470.20">
    <property type="entry name" value="ATP-grasp fold, B domain"/>
    <property type="match status" value="1"/>
</dbReference>
<dbReference type="PROSITE" id="PS00866">
    <property type="entry name" value="CPSASE_1"/>
    <property type="match status" value="1"/>
</dbReference>
<dbReference type="InterPro" id="IPR003778">
    <property type="entry name" value="CT_A_B"/>
</dbReference>
<dbReference type="Proteomes" id="UP000284842">
    <property type="component" value="Unassembled WGS sequence"/>
</dbReference>
<dbReference type="SUPFAM" id="SSF51230">
    <property type="entry name" value="Single hybrid motif"/>
    <property type="match status" value="1"/>
</dbReference>
<dbReference type="InterPro" id="IPR011054">
    <property type="entry name" value="Rudment_hybrid_motif"/>
</dbReference>
<dbReference type="PANTHER" id="PTHR18866:SF128">
    <property type="entry name" value="UREA AMIDOLYASE"/>
    <property type="match status" value="1"/>
</dbReference>
<dbReference type="EMBL" id="NHTK01000921">
    <property type="protein sequence ID" value="PPR04572.1"/>
    <property type="molecule type" value="Genomic_DNA"/>
</dbReference>
<gene>
    <name evidence="9" type="ORF">CVT24_012025</name>
</gene>
<protein>
    <recommendedName>
        <fullName evidence="11">Urea carboxylase</fullName>
    </recommendedName>
</protein>
<reference evidence="9 10" key="1">
    <citation type="journal article" date="2018" name="Evol. Lett.">
        <title>Horizontal gene cluster transfer increased hallucinogenic mushroom diversity.</title>
        <authorList>
            <person name="Reynolds H.T."/>
            <person name="Vijayakumar V."/>
            <person name="Gluck-Thaler E."/>
            <person name="Korotkin H.B."/>
            <person name="Matheny P.B."/>
            <person name="Slot J.C."/>
        </authorList>
    </citation>
    <scope>NUCLEOTIDE SEQUENCE [LARGE SCALE GENOMIC DNA]</scope>
    <source>
        <strain evidence="9 10">2629</strain>
    </source>
</reference>
<dbReference type="OrthoDB" id="196847at2759"/>
<dbReference type="InterPro" id="IPR011761">
    <property type="entry name" value="ATP-grasp"/>
</dbReference>
<keyword evidence="3" id="KW-0378">Hydrolase</keyword>
<dbReference type="SUPFAM" id="SSF160467">
    <property type="entry name" value="PH0987 N-terminal domain-like"/>
    <property type="match status" value="1"/>
</dbReference>
<organism evidence="9 10">
    <name type="scientific">Panaeolus cyanescens</name>
    <dbReference type="NCBI Taxonomy" id="181874"/>
    <lineage>
        <taxon>Eukaryota</taxon>
        <taxon>Fungi</taxon>
        <taxon>Dikarya</taxon>
        <taxon>Basidiomycota</taxon>
        <taxon>Agaricomycotina</taxon>
        <taxon>Agaricomycetes</taxon>
        <taxon>Agaricomycetidae</taxon>
        <taxon>Agaricales</taxon>
        <taxon>Agaricineae</taxon>
        <taxon>Galeropsidaceae</taxon>
        <taxon>Panaeolus</taxon>
    </lineage>
</organism>
<evidence type="ECO:0000256" key="2">
    <source>
        <dbReference type="ARBA" id="ARBA00022741"/>
    </source>
</evidence>
<evidence type="ECO:0000313" key="9">
    <source>
        <dbReference type="EMBL" id="PPR04572.1"/>
    </source>
</evidence>
<dbReference type="Pfam" id="PF02785">
    <property type="entry name" value="Biotin_carb_C"/>
    <property type="match status" value="1"/>
</dbReference>
<dbReference type="InterPro" id="IPR005479">
    <property type="entry name" value="CPAse_ATP-bd"/>
</dbReference>
<evidence type="ECO:0000259" key="8">
    <source>
        <dbReference type="PROSITE" id="PS50979"/>
    </source>
</evidence>
<feature type="domain" description="Biotin carboxylation" evidence="8">
    <location>
        <begin position="52"/>
        <end position="528"/>
    </location>
</feature>
<dbReference type="SMART" id="SM00796">
    <property type="entry name" value="AHS1"/>
    <property type="match status" value="1"/>
</dbReference>
<dbReference type="PROSITE" id="PS50979">
    <property type="entry name" value="BC"/>
    <property type="match status" value="1"/>
</dbReference>
<dbReference type="InterPro" id="IPR005481">
    <property type="entry name" value="BC-like_N"/>
</dbReference>
<sequence length="1315" mass="144416">MPRIGPEPINQLYQLATRDGIEVQEEYGYNGNPNDPEWTFTTQCHNLLPMYSHHKLLVANRGEIAVHIIQTAKKLKLPTLAIYTPSDALSPHVSLADEAVEVNLQDDPTNTDSRHEGQTEAYIYLSPERLLRICTSHNVTLVHPGYGFLSENADFAQRIIEAGIGWVGPSPDIIRLMGSKHAARGVAKRAGIAVVPGSEGLLGGDVEECVELAKQCGFPVLLKATAGGGGMGMMVCEDEKRVREALGPLRARCKALFDDDGVFLEKYISQVRHVEVQIFGDGHGNAVHMRERECSIQRRNQKLIEETPSPFCEAHYGLRENICNAAVELGRFLKYGSAGTIEFLVDDITANFYFLEMNTRIQVEHAITEQIHEGLDIVELMIQQACNTLPPGALEQDTYTQMHNRAIARGSGHAIEVRVYAENPANDFAPSPGVLQLVKTPDPAPSWLRLDTWVSTGTTVTPYFDPLLTKVVVTGENRSQAITRMSEALDVYSIMGPPNSIELAQQIAQDSLFTAGKTRTNFLQTFKYTPRAMKVISSGIDISVQDLPGRTIGFGVPRSGPMDDLAFSAANILVGNPKETEGLEIVVVPSVGCSFQFLVDTIIAVTGKELEVLCNGQRVLTWTRLLVRAGETLALNVPAGEGGSGFRAYLAIRGGFPNIPSYLGSKSASMGLGGYQGRSLFAGDYIHLGSCGPEAQEVPVTLGLLRHMIPTYPEQWTIHVLPGPHGDEEFITSEGIQDFYSNPWTISASSNRMGIRLDRPESDNKIAWARENGGEGGSHPSNILDNGYAPGTININGDTPVILTNEGPDMGGYLCMCTVSTAERWKLGQLAPGNAVVFRRVTWEQSQQLLNVKGHWLDMIAYIIRRRKEAPIAVDPFTFTFDDEKFESPILHQTTSSDENPVLVTFRQAGDSSILVEFGPMVLDIFVRARIHAFQCLIDLSRKSLSGVGLSCPCVRSILCHYDPSSINQRVFLNHLIALEASVAGDSSSLNFPGRRITFPIVLDDSWNREALERYMKTIRDKAVYLPSNIEYLAENNGLKDAATALEKLVESDWLVLGVGFYLACPFLIPIDPRCRLIGQKMNPSRTFTPRGAIGIAGPVAAIYPIESPGGYQLYGRTLPTWQTWGRGENFDSNKPWLLQAFDQIHFKPVSEAEYGQLLKAFDAGQYHFEIEPVTFSMSEHANFVQSIQEETKTYREAQAAAMKRVEVRETMLLRKWEEGKRAAAKNPSSNLDVDASETHHAIKSSLHASIWKIKCEIGDVITPDSGPLMILEAMKTEIPVVAGVENAGKVVQGFGAGVKEGAAVKPGDTLVVLA</sequence>
<dbReference type="Gene3D" id="3.30.1360.40">
    <property type="match status" value="1"/>
</dbReference>
<feature type="domain" description="ATP-grasp" evidence="7">
    <location>
        <begin position="184"/>
        <end position="386"/>
    </location>
</feature>
<evidence type="ECO:0000256" key="6">
    <source>
        <dbReference type="PROSITE-ProRule" id="PRU00409"/>
    </source>
</evidence>
<dbReference type="PROSITE" id="PS00867">
    <property type="entry name" value="CPSASE_2"/>
    <property type="match status" value="1"/>
</dbReference>
<keyword evidence="4 6" id="KW-0067">ATP-binding</keyword>
<dbReference type="SUPFAM" id="SSF50891">
    <property type="entry name" value="Cyclophilin-like"/>
    <property type="match status" value="2"/>
</dbReference>
<dbReference type="SUPFAM" id="SSF52440">
    <property type="entry name" value="PreATP-grasp domain"/>
    <property type="match status" value="1"/>
</dbReference>
<dbReference type="InterPro" id="IPR005482">
    <property type="entry name" value="Biotin_COase_C"/>
</dbReference>
<dbReference type="InterPro" id="IPR050856">
    <property type="entry name" value="Biotin_carboxylase_complex"/>
</dbReference>
<dbReference type="STRING" id="181874.A0A409YNH6"/>
<keyword evidence="1" id="KW-0436">Ligase</keyword>
<dbReference type="GO" id="GO:0005524">
    <property type="term" value="F:ATP binding"/>
    <property type="evidence" value="ECO:0007669"/>
    <property type="project" value="UniProtKB-UniRule"/>
</dbReference>
<dbReference type="Pfam" id="PF02786">
    <property type="entry name" value="CPSase_L_D2"/>
    <property type="match status" value="1"/>
</dbReference>
<dbReference type="GO" id="GO:0046872">
    <property type="term" value="F:metal ion binding"/>
    <property type="evidence" value="ECO:0007669"/>
    <property type="project" value="InterPro"/>
</dbReference>
<dbReference type="CDD" id="cd06850">
    <property type="entry name" value="biotinyl_domain"/>
    <property type="match status" value="1"/>
</dbReference>
<dbReference type="Gene3D" id="2.40.50.100">
    <property type="match status" value="1"/>
</dbReference>
<dbReference type="Pfam" id="PF00289">
    <property type="entry name" value="Biotin_carb_N"/>
    <property type="match status" value="1"/>
</dbReference>
<dbReference type="GO" id="GO:0016874">
    <property type="term" value="F:ligase activity"/>
    <property type="evidence" value="ECO:0007669"/>
    <property type="project" value="UniProtKB-KW"/>
</dbReference>
<name>A0A409YNH6_9AGAR</name>
<evidence type="ECO:0000256" key="3">
    <source>
        <dbReference type="ARBA" id="ARBA00022801"/>
    </source>
</evidence>
<dbReference type="InterPro" id="IPR011053">
    <property type="entry name" value="Single_hybrid_motif"/>
</dbReference>
<dbReference type="PROSITE" id="PS50975">
    <property type="entry name" value="ATP_GRASP"/>
    <property type="match status" value="1"/>
</dbReference>
<accession>A0A409YNH6</accession>
<keyword evidence="10" id="KW-1185">Reference proteome</keyword>
<evidence type="ECO:0000256" key="5">
    <source>
        <dbReference type="ARBA" id="ARBA00023267"/>
    </source>
</evidence>
<dbReference type="SUPFAM" id="SSF51246">
    <property type="entry name" value="Rudiment single hybrid motif"/>
    <property type="match status" value="1"/>
</dbReference>
<evidence type="ECO:0000256" key="4">
    <source>
        <dbReference type="ARBA" id="ARBA00022840"/>
    </source>
</evidence>
<dbReference type="SMART" id="SM00878">
    <property type="entry name" value="Biotin_carb_C"/>
    <property type="match status" value="1"/>
</dbReference>
<evidence type="ECO:0000256" key="1">
    <source>
        <dbReference type="ARBA" id="ARBA00022598"/>
    </source>
</evidence>
<keyword evidence="5" id="KW-0092">Biotin</keyword>
<dbReference type="Pfam" id="PF02626">
    <property type="entry name" value="CT_A_B"/>
    <property type="match status" value="1"/>
</dbReference>
<evidence type="ECO:0008006" key="11">
    <source>
        <dbReference type="Google" id="ProtNLM"/>
    </source>
</evidence>
<proteinExistence type="predicted"/>
<evidence type="ECO:0000259" key="7">
    <source>
        <dbReference type="PROSITE" id="PS50975"/>
    </source>
</evidence>
<comment type="caution">
    <text evidence="9">The sequence shown here is derived from an EMBL/GenBank/DDBJ whole genome shotgun (WGS) entry which is preliminary data.</text>
</comment>
<dbReference type="SMART" id="SM00797">
    <property type="entry name" value="AHS2"/>
    <property type="match status" value="1"/>
</dbReference>
<evidence type="ECO:0000313" key="10">
    <source>
        <dbReference type="Proteomes" id="UP000284842"/>
    </source>
</evidence>
<dbReference type="PANTHER" id="PTHR18866">
    <property type="entry name" value="CARBOXYLASE:PYRUVATE/ACETYL-COA/PROPIONYL-COA CARBOXYLASE"/>
    <property type="match status" value="1"/>
</dbReference>
<dbReference type="GO" id="GO:0016787">
    <property type="term" value="F:hydrolase activity"/>
    <property type="evidence" value="ECO:0007669"/>
    <property type="project" value="UniProtKB-KW"/>
</dbReference>
<dbReference type="InterPro" id="IPR003833">
    <property type="entry name" value="CT_C_D"/>
</dbReference>
<dbReference type="InterPro" id="IPR011764">
    <property type="entry name" value="Biotin_carboxylation_dom"/>
</dbReference>
<dbReference type="InParanoid" id="A0A409YNH6"/>
<keyword evidence="2 6" id="KW-0547">Nucleotide-binding</keyword>
<dbReference type="Pfam" id="PF02682">
    <property type="entry name" value="CT_C_D"/>
    <property type="match status" value="1"/>
</dbReference>
<dbReference type="InterPro" id="IPR016185">
    <property type="entry name" value="PreATP-grasp_dom_sf"/>
</dbReference>
<dbReference type="Gene3D" id="2.40.100.10">
    <property type="entry name" value="Cyclophilin-like"/>
    <property type="match status" value="2"/>
</dbReference>
<dbReference type="InterPro" id="IPR029000">
    <property type="entry name" value="Cyclophilin-like_dom_sf"/>
</dbReference>
<dbReference type="SUPFAM" id="SSF56059">
    <property type="entry name" value="Glutathione synthetase ATP-binding domain-like"/>
    <property type="match status" value="1"/>
</dbReference>